<feature type="signal peptide" evidence="1">
    <location>
        <begin position="1"/>
        <end position="23"/>
    </location>
</feature>
<evidence type="ECO:0008006" key="3">
    <source>
        <dbReference type="Google" id="ProtNLM"/>
    </source>
</evidence>
<dbReference type="PANTHER" id="PTHR33881:SF7">
    <property type="entry name" value="NEUROGENIC LOCUS NOTCH-LIKE PROTEIN"/>
    <property type="match status" value="1"/>
</dbReference>
<accession>I3S9P1</accession>
<feature type="chain" id="PRO_5003679099" description="EGF-like domain-containing protein" evidence="1">
    <location>
        <begin position="24"/>
        <end position="136"/>
    </location>
</feature>
<sequence length="136" mass="15080">MAFASVTALVVVAFLLVQQPLSAKSDFLSPLLAPIFDDVCKKVECGKGSCKASQNSTFFFECECEPGWKQAPSSNDTLGLKFLPCIVPNCTLNYSCSKAPAPAQEKARKVDESVFDACHWVDLWRWFMQQDIHVVL</sequence>
<keyword evidence="1" id="KW-0732">Signal</keyword>
<name>I3S9P1_LOTJA</name>
<evidence type="ECO:0000313" key="2">
    <source>
        <dbReference type="EMBL" id="AFK36983.1"/>
    </source>
</evidence>
<dbReference type="AlphaFoldDB" id="I3S9P1"/>
<dbReference type="PANTHER" id="PTHR33881">
    <property type="entry name" value="NEUROGENIC LOCUS NOTCH-LIKE PROTEIN"/>
    <property type="match status" value="1"/>
</dbReference>
<protein>
    <recommendedName>
        <fullName evidence="3">EGF-like domain-containing protein</fullName>
    </recommendedName>
</protein>
<organism evidence="2">
    <name type="scientific">Lotus japonicus</name>
    <name type="common">Lotus corniculatus var. japonicus</name>
    <dbReference type="NCBI Taxonomy" id="34305"/>
    <lineage>
        <taxon>Eukaryota</taxon>
        <taxon>Viridiplantae</taxon>
        <taxon>Streptophyta</taxon>
        <taxon>Embryophyta</taxon>
        <taxon>Tracheophyta</taxon>
        <taxon>Spermatophyta</taxon>
        <taxon>Magnoliopsida</taxon>
        <taxon>eudicotyledons</taxon>
        <taxon>Gunneridae</taxon>
        <taxon>Pentapetalae</taxon>
        <taxon>rosids</taxon>
        <taxon>fabids</taxon>
        <taxon>Fabales</taxon>
        <taxon>Fabaceae</taxon>
        <taxon>Papilionoideae</taxon>
        <taxon>50 kb inversion clade</taxon>
        <taxon>NPAAA clade</taxon>
        <taxon>Hologalegina</taxon>
        <taxon>robinioid clade</taxon>
        <taxon>Loteae</taxon>
        <taxon>Lotus</taxon>
    </lineage>
</organism>
<reference evidence="2" key="1">
    <citation type="submission" date="2012-05" db="EMBL/GenBank/DDBJ databases">
        <authorList>
            <person name="Krishnakumar V."/>
            <person name="Cheung F."/>
            <person name="Xiao Y."/>
            <person name="Chan A."/>
            <person name="Moskal W.A."/>
            <person name="Town C.D."/>
        </authorList>
    </citation>
    <scope>NUCLEOTIDE SEQUENCE</scope>
</reference>
<evidence type="ECO:0000256" key="1">
    <source>
        <dbReference type="SAM" id="SignalP"/>
    </source>
</evidence>
<dbReference type="EMBL" id="BT137188">
    <property type="protein sequence ID" value="AFK36983.1"/>
    <property type="molecule type" value="mRNA"/>
</dbReference>
<proteinExistence type="evidence at transcript level"/>